<dbReference type="eggNOG" id="COG0225">
    <property type="taxonomic scope" value="Bacteria"/>
</dbReference>
<evidence type="ECO:0000256" key="2">
    <source>
        <dbReference type="ARBA" id="ARBA00047806"/>
    </source>
</evidence>
<keyword evidence="7" id="KW-1185">Reference proteome</keyword>
<dbReference type="GO" id="GO:0008113">
    <property type="term" value="F:peptide-methionine (S)-S-oxide reductase activity"/>
    <property type="evidence" value="ECO:0007669"/>
    <property type="project" value="UniProtKB-UniRule"/>
</dbReference>
<evidence type="ECO:0000256" key="4">
    <source>
        <dbReference type="HAMAP-Rule" id="MF_01401"/>
    </source>
</evidence>
<dbReference type="PANTHER" id="PTHR43774">
    <property type="entry name" value="PEPTIDE METHIONINE SULFOXIDE REDUCTASE"/>
    <property type="match status" value="1"/>
</dbReference>
<dbReference type="STRING" id="363253.LI0119"/>
<evidence type="ECO:0000259" key="5">
    <source>
        <dbReference type="Pfam" id="PF01625"/>
    </source>
</evidence>
<dbReference type="NCBIfam" id="TIGR00401">
    <property type="entry name" value="msrA"/>
    <property type="match status" value="1"/>
</dbReference>
<dbReference type="Pfam" id="PF01625">
    <property type="entry name" value="PMSR"/>
    <property type="match status" value="1"/>
</dbReference>
<evidence type="ECO:0000313" key="7">
    <source>
        <dbReference type="Proteomes" id="UP000002430"/>
    </source>
</evidence>
<reference evidence="6 7" key="1">
    <citation type="submission" date="2005-11" db="EMBL/GenBank/DDBJ databases">
        <title>The complete genome sequence of Lawsonia intracellularis: the causative agent of proliferative enteropathy.</title>
        <authorList>
            <person name="Kaur K."/>
            <person name="Zhang Q."/>
            <person name="Beckler D."/>
            <person name="Munir S."/>
            <person name="Li L."/>
            <person name="Kinsley K."/>
            <person name="Herron L."/>
            <person name="Peterson A."/>
            <person name="May B."/>
            <person name="Singh S."/>
            <person name="Gebhart C."/>
            <person name="Kapur V."/>
        </authorList>
    </citation>
    <scope>NUCLEOTIDE SEQUENCE [LARGE SCALE GENOMIC DNA]</scope>
    <source>
        <strain evidence="6 7">PHE/MN1-00</strain>
    </source>
</reference>
<name>Q1MS50_LAWIP</name>
<dbReference type="KEGG" id="lip:LI0119"/>
<dbReference type="Gene3D" id="3.30.1060.10">
    <property type="entry name" value="Peptide methionine sulphoxide reductase MsrA"/>
    <property type="match status" value="1"/>
</dbReference>
<feature type="active site" evidence="4">
    <location>
        <position position="18"/>
    </location>
</feature>
<dbReference type="InterPro" id="IPR036509">
    <property type="entry name" value="Met_Sox_Rdtase_MsrA_sf"/>
</dbReference>
<dbReference type="OrthoDB" id="4174719at2"/>
<dbReference type="InterPro" id="IPR002569">
    <property type="entry name" value="Met_Sox_Rdtase_MsrA_dom"/>
</dbReference>
<dbReference type="HOGENOM" id="CLU_031040_10_0_7"/>
<comment type="function">
    <text evidence="4">Has an important function as a repair enzyme for proteins that have been inactivated by oxidation. Catalyzes the reversible oxidation-reduction of methionine sulfoxide in proteins to methionine.</text>
</comment>
<accession>Q1MS50</accession>
<dbReference type="AlphaFoldDB" id="Q1MS50"/>
<proteinExistence type="inferred from homology"/>
<comment type="similarity">
    <text evidence="4">Belongs to the MsrA Met sulfoxide reductase family.</text>
</comment>
<evidence type="ECO:0000256" key="1">
    <source>
        <dbReference type="ARBA" id="ARBA00023002"/>
    </source>
</evidence>
<dbReference type="GO" id="GO:0033744">
    <property type="term" value="F:L-methionine:thioredoxin-disulfide S-oxidoreductase activity"/>
    <property type="evidence" value="ECO:0007669"/>
    <property type="project" value="RHEA"/>
</dbReference>
<keyword evidence="1 4" id="KW-0560">Oxidoreductase</keyword>
<evidence type="ECO:0000256" key="3">
    <source>
        <dbReference type="ARBA" id="ARBA00048782"/>
    </source>
</evidence>
<dbReference type="HAMAP" id="MF_01401">
    <property type="entry name" value="MsrA"/>
    <property type="match status" value="1"/>
</dbReference>
<sequence length="166" mass="18882">MVSKQKMSKEDAYFAGGCFWGIEDVFQNTPGVIDAVSGYMGGSTKNPTYEQVCTGQTGHAETVHVHFDSMQVSYKDLVKLFFEIHDPTQYNRQGPDIGTQYRSVIFYANELQKDIAEQIIKQLKQTNLPIVTQLLPVSTFYPAEEYHQNFTEKTGRGGCHLRVKRF</sequence>
<dbReference type="EMBL" id="AM180252">
    <property type="protein sequence ID" value="CAJ54175.1"/>
    <property type="molecule type" value="Genomic_DNA"/>
</dbReference>
<protein>
    <recommendedName>
        <fullName evidence="4">Peptide methionine sulfoxide reductase MsrA</fullName>
        <shortName evidence="4">Protein-methionine-S-oxide reductase</shortName>
        <ecNumber evidence="4">1.8.4.11</ecNumber>
    </recommendedName>
    <alternativeName>
        <fullName evidence="4">Peptide-methionine (S)-S-oxide reductase</fullName>
        <shortName evidence="4">Peptide Met(O) reductase</shortName>
    </alternativeName>
</protein>
<dbReference type="Proteomes" id="UP000002430">
    <property type="component" value="Chromosome"/>
</dbReference>
<evidence type="ECO:0000313" key="6">
    <source>
        <dbReference type="EMBL" id="CAJ54175.1"/>
    </source>
</evidence>
<dbReference type="SUPFAM" id="SSF55068">
    <property type="entry name" value="Peptide methionine sulfoxide reductase"/>
    <property type="match status" value="1"/>
</dbReference>
<comment type="catalytic activity">
    <reaction evidence="3 4">
        <text>[thioredoxin]-disulfide + L-methionine + H2O = L-methionine (S)-S-oxide + [thioredoxin]-dithiol</text>
        <dbReference type="Rhea" id="RHEA:19993"/>
        <dbReference type="Rhea" id="RHEA-COMP:10698"/>
        <dbReference type="Rhea" id="RHEA-COMP:10700"/>
        <dbReference type="ChEBI" id="CHEBI:15377"/>
        <dbReference type="ChEBI" id="CHEBI:29950"/>
        <dbReference type="ChEBI" id="CHEBI:50058"/>
        <dbReference type="ChEBI" id="CHEBI:57844"/>
        <dbReference type="ChEBI" id="CHEBI:58772"/>
        <dbReference type="EC" id="1.8.4.11"/>
    </reaction>
</comment>
<comment type="catalytic activity">
    <reaction evidence="2 4">
        <text>L-methionyl-[protein] + [thioredoxin]-disulfide + H2O = L-methionyl-(S)-S-oxide-[protein] + [thioredoxin]-dithiol</text>
        <dbReference type="Rhea" id="RHEA:14217"/>
        <dbReference type="Rhea" id="RHEA-COMP:10698"/>
        <dbReference type="Rhea" id="RHEA-COMP:10700"/>
        <dbReference type="Rhea" id="RHEA-COMP:12313"/>
        <dbReference type="Rhea" id="RHEA-COMP:12315"/>
        <dbReference type="ChEBI" id="CHEBI:15377"/>
        <dbReference type="ChEBI" id="CHEBI:16044"/>
        <dbReference type="ChEBI" id="CHEBI:29950"/>
        <dbReference type="ChEBI" id="CHEBI:44120"/>
        <dbReference type="ChEBI" id="CHEBI:50058"/>
        <dbReference type="EC" id="1.8.4.11"/>
    </reaction>
</comment>
<gene>
    <name evidence="4 6" type="primary">msrA</name>
    <name evidence="6" type="ordered locus">LI0119</name>
</gene>
<organism evidence="6 7">
    <name type="scientific">Lawsonia intracellularis (strain PHE/MN1-00)</name>
    <dbReference type="NCBI Taxonomy" id="363253"/>
    <lineage>
        <taxon>Bacteria</taxon>
        <taxon>Pseudomonadati</taxon>
        <taxon>Thermodesulfobacteriota</taxon>
        <taxon>Desulfovibrionia</taxon>
        <taxon>Desulfovibrionales</taxon>
        <taxon>Desulfovibrionaceae</taxon>
        <taxon>Lawsonia</taxon>
    </lineage>
</organism>
<dbReference type="EC" id="1.8.4.11" evidence="4"/>
<feature type="domain" description="Peptide methionine sulphoxide reductase MsrA" evidence="5">
    <location>
        <begin position="12"/>
        <end position="160"/>
    </location>
</feature>
<dbReference type="PANTHER" id="PTHR43774:SF1">
    <property type="entry name" value="PEPTIDE METHIONINE SULFOXIDE REDUCTASE MSRA 2"/>
    <property type="match status" value="1"/>
</dbReference>